<dbReference type="Proteomes" id="UP000036756">
    <property type="component" value="Unassembled WGS sequence"/>
</dbReference>
<gene>
    <name evidence="3" type="ORF">CLCY_16c00070</name>
</gene>
<dbReference type="RefSeq" id="WP_048570113.1">
    <property type="nucleotide sequence ID" value="NZ_LFVU01000020.1"/>
</dbReference>
<accession>A0A0J8DDM3</accession>
<feature type="compositionally biased region" description="Basic residues" evidence="2">
    <location>
        <begin position="88"/>
        <end position="100"/>
    </location>
</feature>
<keyword evidence="1" id="KW-0175">Coiled coil</keyword>
<sequence length="109" mass="13166">MFKKIWKKLNTRYYHISEDKMIEFGEAFEREIRKEYEDKINNLQEQMKRQQVYLCKLEKDNSSLVTSNDILKNKMQILEIELEESKYKNKSKGKENKKHKDLAAEIFGG</sequence>
<evidence type="ECO:0000313" key="4">
    <source>
        <dbReference type="Proteomes" id="UP000036756"/>
    </source>
</evidence>
<feature type="region of interest" description="Disordered" evidence="2">
    <location>
        <begin position="88"/>
        <end position="109"/>
    </location>
</feature>
<organism evidence="3 4">
    <name type="scientific">Clostridium cylindrosporum DSM 605</name>
    <dbReference type="NCBI Taxonomy" id="1121307"/>
    <lineage>
        <taxon>Bacteria</taxon>
        <taxon>Bacillati</taxon>
        <taxon>Bacillota</taxon>
        <taxon>Clostridia</taxon>
        <taxon>Eubacteriales</taxon>
        <taxon>Clostridiaceae</taxon>
        <taxon>Clostridium</taxon>
    </lineage>
</organism>
<evidence type="ECO:0000256" key="2">
    <source>
        <dbReference type="SAM" id="MobiDB-lite"/>
    </source>
</evidence>
<feature type="coiled-coil region" evidence="1">
    <location>
        <begin position="26"/>
        <end position="88"/>
    </location>
</feature>
<dbReference type="AlphaFoldDB" id="A0A0J8DDM3"/>
<reference evidence="3 4" key="1">
    <citation type="submission" date="2015-06" db="EMBL/GenBank/DDBJ databases">
        <title>Draft genome sequence of the purine-degrading Clostridium cylindrosporum HC-1 (DSM 605).</title>
        <authorList>
            <person name="Poehlein A."/>
            <person name="Schiel-Bengelsdorf B."/>
            <person name="Bengelsdorf F."/>
            <person name="Daniel R."/>
            <person name="Duerre P."/>
        </authorList>
    </citation>
    <scope>NUCLEOTIDE SEQUENCE [LARGE SCALE GENOMIC DNA]</scope>
    <source>
        <strain evidence="3 4">DSM 605</strain>
    </source>
</reference>
<evidence type="ECO:0000256" key="1">
    <source>
        <dbReference type="SAM" id="Coils"/>
    </source>
</evidence>
<comment type="caution">
    <text evidence="3">The sequence shown here is derived from an EMBL/GenBank/DDBJ whole genome shotgun (WGS) entry which is preliminary data.</text>
</comment>
<evidence type="ECO:0000313" key="3">
    <source>
        <dbReference type="EMBL" id="KMT22328.1"/>
    </source>
</evidence>
<dbReference type="PATRIC" id="fig|1121307.3.peg.317"/>
<dbReference type="EMBL" id="LFVU01000020">
    <property type="protein sequence ID" value="KMT22328.1"/>
    <property type="molecule type" value="Genomic_DNA"/>
</dbReference>
<protein>
    <submittedName>
        <fullName evidence="3">Uncharacterized protein</fullName>
    </submittedName>
</protein>
<dbReference type="STRING" id="1121307.CLCY_16c00070"/>
<keyword evidence="4" id="KW-1185">Reference proteome</keyword>
<name>A0A0J8DDM3_CLOCY</name>
<proteinExistence type="predicted"/>